<organism evidence="7 8">
    <name type="scientific">Stegastes partitus</name>
    <name type="common">bicolor damselfish</name>
    <dbReference type="NCBI Taxonomy" id="144197"/>
    <lineage>
        <taxon>Eukaryota</taxon>
        <taxon>Metazoa</taxon>
        <taxon>Chordata</taxon>
        <taxon>Craniata</taxon>
        <taxon>Vertebrata</taxon>
        <taxon>Euteleostomi</taxon>
        <taxon>Actinopterygii</taxon>
        <taxon>Neopterygii</taxon>
        <taxon>Teleostei</taxon>
        <taxon>Neoteleostei</taxon>
        <taxon>Acanthomorphata</taxon>
        <taxon>Ovalentaria</taxon>
        <taxon>Pomacentridae</taxon>
        <taxon>Stegastes</taxon>
    </lineage>
</organism>
<name>A0A9Y4JU69_9TELE</name>
<dbReference type="InterPro" id="IPR051856">
    <property type="entry name" value="CSR-E3_Ligase_Protein"/>
</dbReference>
<keyword evidence="4 5" id="KW-0472">Membrane</keyword>
<dbReference type="Proteomes" id="UP000694891">
    <property type="component" value="Unplaced"/>
</dbReference>
<evidence type="ECO:0000256" key="1">
    <source>
        <dbReference type="ARBA" id="ARBA00004141"/>
    </source>
</evidence>
<dbReference type="PANTHER" id="PTHR21041:SF2">
    <property type="entry name" value="DENDRITIC CELL-SPECIFIC TRANSMEMBRANE PROTEIN"/>
    <property type="match status" value="1"/>
</dbReference>
<dbReference type="InterPro" id="IPR012858">
    <property type="entry name" value="DC_STAMP-like"/>
</dbReference>
<sequence>MKKSRNLLLTAGTSIVVLKNIRNTLENLTRLVRSMICNLQAKKEAITAPFSNYIKMLKWIGNMLKGVTDLGVVNLDSHLKVSPRLESEKFRWKLADAEQKLNETVRYAQAFMSTVSSVADKMFPAISFLVLMMFIGLHIKKYCNDMKYKNCFISSKFVRFDEKQKAEGKPHVLPLTPEEEKLYAAILSTRPTTREGKAVVKFGIPVVSHFVAWVMFITVDALLYCFVDIITTKLSELEPFHVPLLMSIKGIATLIGIPFGEENHQEDFSYSVTLFEKKCLPKPKLLLYNSVFPLTAILLTLLVMALMAAKVSQLRLMVCERFFTNAAEARVEYLHGKILRKRLKLQKEKNSCSFMSLLVKPHFWCPLLFQPKQNERIPV</sequence>
<feature type="transmembrane region" description="Helical" evidence="5">
    <location>
        <begin position="122"/>
        <end position="139"/>
    </location>
</feature>
<evidence type="ECO:0000313" key="8">
    <source>
        <dbReference type="RefSeq" id="XP_008277402.1"/>
    </source>
</evidence>
<evidence type="ECO:0000256" key="2">
    <source>
        <dbReference type="ARBA" id="ARBA00022692"/>
    </source>
</evidence>
<evidence type="ECO:0000256" key="3">
    <source>
        <dbReference type="ARBA" id="ARBA00022989"/>
    </source>
</evidence>
<dbReference type="GO" id="GO:0016020">
    <property type="term" value="C:membrane"/>
    <property type="evidence" value="ECO:0007669"/>
    <property type="project" value="UniProtKB-SubCell"/>
</dbReference>
<comment type="subcellular location">
    <subcellularLocation>
        <location evidence="1">Membrane</location>
        <topology evidence="1">Multi-pass membrane protein</topology>
    </subcellularLocation>
</comment>
<dbReference type="AlphaFoldDB" id="A0A9Y4JU69"/>
<dbReference type="CTD" id="81501"/>
<feature type="transmembrane region" description="Helical" evidence="5">
    <location>
        <begin position="210"/>
        <end position="230"/>
    </location>
</feature>
<dbReference type="GeneID" id="103355393"/>
<reference evidence="8" key="1">
    <citation type="submission" date="2025-08" db="UniProtKB">
        <authorList>
            <consortium name="RefSeq"/>
        </authorList>
    </citation>
    <scope>IDENTIFICATION</scope>
</reference>
<dbReference type="Pfam" id="PF07782">
    <property type="entry name" value="DC_STAMP"/>
    <property type="match status" value="1"/>
</dbReference>
<protein>
    <submittedName>
        <fullName evidence="8">Dendritic cell-specific transmembrane protein</fullName>
    </submittedName>
</protein>
<evidence type="ECO:0000259" key="6">
    <source>
        <dbReference type="Pfam" id="PF07782"/>
    </source>
</evidence>
<accession>A0A9Y4JU69</accession>
<keyword evidence="3 5" id="KW-1133">Transmembrane helix</keyword>
<dbReference type="PANTHER" id="PTHR21041">
    <property type="entry name" value="DENDRITIC CELL-SPECIFIC TRANSMEMBRANE PROTEIN"/>
    <property type="match status" value="1"/>
</dbReference>
<feature type="domain" description="Dendritic cell-specific transmembrane protein-like" evidence="6">
    <location>
        <begin position="148"/>
        <end position="335"/>
    </location>
</feature>
<evidence type="ECO:0000313" key="7">
    <source>
        <dbReference type="Proteomes" id="UP000694891"/>
    </source>
</evidence>
<feature type="transmembrane region" description="Helical" evidence="5">
    <location>
        <begin position="285"/>
        <end position="307"/>
    </location>
</feature>
<evidence type="ECO:0000256" key="5">
    <source>
        <dbReference type="SAM" id="Phobius"/>
    </source>
</evidence>
<feature type="transmembrane region" description="Helical" evidence="5">
    <location>
        <begin position="242"/>
        <end position="260"/>
    </location>
</feature>
<proteinExistence type="predicted"/>
<evidence type="ECO:0000256" key="4">
    <source>
        <dbReference type="ARBA" id="ARBA00023136"/>
    </source>
</evidence>
<keyword evidence="2 5" id="KW-0812">Transmembrane</keyword>
<dbReference type="RefSeq" id="XP_008277402.1">
    <property type="nucleotide sequence ID" value="XM_008279180.1"/>
</dbReference>
<gene>
    <name evidence="8" type="primary">dcstamp</name>
</gene>
<keyword evidence="7" id="KW-1185">Reference proteome</keyword>